<dbReference type="Gene3D" id="1.10.540.10">
    <property type="entry name" value="Acyl-CoA dehydrogenase/oxidase, N-terminal domain"/>
    <property type="match status" value="1"/>
</dbReference>
<dbReference type="InterPro" id="IPR013786">
    <property type="entry name" value="AcylCoA_DH/ox_N"/>
</dbReference>
<dbReference type="PANTHER" id="PTHR48083:SF33">
    <property type="entry name" value="ACYL-COENZYME A DEHYDROGENASE"/>
    <property type="match status" value="1"/>
</dbReference>
<evidence type="ECO:0000256" key="9">
    <source>
        <dbReference type="ARBA" id="ARBA00023002"/>
    </source>
</evidence>
<dbReference type="SUPFAM" id="SSF56645">
    <property type="entry name" value="Acyl-CoA dehydrogenase NM domain-like"/>
    <property type="match status" value="1"/>
</dbReference>
<feature type="domain" description="Acyl-CoA dehydrogenase/oxidase N-terminal" evidence="14">
    <location>
        <begin position="79"/>
        <end position="191"/>
    </location>
</feature>
<evidence type="ECO:0000313" key="17">
    <source>
        <dbReference type="Proteomes" id="UP001595692"/>
    </source>
</evidence>
<reference evidence="17" key="1">
    <citation type="journal article" date="2019" name="Int. J. Syst. Evol. Microbiol.">
        <title>The Global Catalogue of Microorganisms (GCM) 10K type strain sequencing project: providing services to taxonomists for standard genome sequencing and annotation.</title>
        <authorList>
            <consortium name="The Broad Institute Genomics Platform"/>
            <consortium name="The Broad Institute Genome Sequencing Center for Infectious Disease"/>
            <person name="Wu L."/>
            <person name="Ma J."/>
        </authorList>
    </citation>
    <scope>NUCLEOTIDE SEQUENCE [LARGE SCALE GENOMIC DNA]</scope>
    <source>
        <strain evidence="17">CCUG 54939</strain>
    </source>
</reference>
<dbReference type="InterPro" id="IPR015396">
    <property type="entry name" value="FadE_C"/>
</dbReference>
<evidence type="ECO:0000256" key="3">
    <source>
        <dbReference type="ARBA" id="ARBA00009347"/>
    </source>
</evidence>
<evidence type="ECO:0000256" key="11">
    <source>
        <dbReference type="ARBA" id="ARBA00049247"/>
    </source>
</evidence>
<comment type="catalytic activity">
    <reaction evidence="11">
        <text>a long-chain 2,3-saturated fatty acyl-CoA + oxidized [electron-transfer flavoprotein] + H(+) = a long-chain (2E)-enoyl-CoA + reduced [electron-transfer flavoprotein]</text>
        <dbReference type="Rhea" id="RHEA:17721"/>
        <dbReference type="Rhea" id="RHEA-COMP:10685"/>
        <dbReference type="Rhea" id="RHEA-COMP:10686"/>
        <dbReference type="ChEBI" id="CHEBI:15378"/>
        <dbReference type="ChEBI" id="CHEBI:57692"/>
        <dbReference type="ChEBI" id="CHEBI:58307"/>
        <dbReference type="ChEBI" id="CHEBI:83721"/>
        <dbReference type="ChEBI" id="CHEBI:83727"/>
        <dbReference type="EC" id="1.3.8.8"/>
    </reaction>
</comment>
<evidence type="ECO:0000256" key="4">
    <source>
        <dbReference type="ARBA" id="ARBA00012033"/>
    </source>
</evidence>
<evidence type="ECO:0000256" key="7">
    <source>
        <dbReference type="ARBA" id="ARBA00022630"/>
    </source>
</evidence>
<feature type="domain" description="Acyl-CoA dehydrogenase C-terminal bacterial-type" evidence="15">
    <location>
        <begin position="472"/>
        <end position="756"/>
    </location>
</feature>
<dbReference type="Pfam" id="PF02771">
    <property type="entry name" value="Acyl-CoA_dh_N"/>
    <property type="match status" value="1"/>
</dbReference>
<evidence type="ECO:0000256" key="8">
    <source>
        <dbReference type="ARBA" id="ARBA00022827"/>
    </source>
</evidence>
<dbReference type="SUPFAM" id="SSF47203">
    <property type="entry name" value="Acyl-CoA dehydrogenase C-terminal domain-like"/>
    <property type="match status" value="1"/>
</dbReference>
<comment type="pathway">
    <text evidence="2">Lipid metabolism; fatty acid beta-oxidation.</text>
</comment>
<protein>
    <recommendedName>
        <fullName evidence="6">Acyl-coenzyme A dehydrogenase</fullName>
        <ecNumber evidence="4">1.3.8.7</ecNumber>
        <ecNumber evidence="5">1.3.8.8</ecNumber>
    </recommendedName>
</protein>
<dbReference type="InterPro" id="IPR037069">
    <property type="entry name" value="AcylCoA_DH/ox_N_sf"/>
</dbReference>
<dbReference type="Pfam" id="PF09317">
    <property type="entry name" value="ACDH_C"/>
    <property type="match status" value="1"/>
</dbReference>
<evidence type="ECO:0000256" key="5">
    <source>
        <dbReference type="ARBA" id="ARBA00012040"/>
    </source>
</evidence>
<dbReference type="EC" id="1.3.8.7" evidence="4"/>
<dbReference type="EMBL" id="JBHSAF010000014">
    <property type="protein sequence ID" value="MFC3914295.1"/>
    <property type="molecule type" value="Genomic_DNA"/>
</dbReference>
<keyword evidence="9" id="KW-0560">Oxidoreductase</keyword>
<proteinExistence type="inferred from homology"/>
<dbReference type="InterPro" id="IPR009075">
    <property type="entry name" value="AcylCo_DH/oxidase_C"/>
</dbReference>
<evidence type="ECO:0000259" key="13">
    <source>
        <dbReference type="Pfam" id="PF02770"/>
    </source>
</evidence>
<comment type="catalytic activity">
    <reaction evidence="10">
        <text>a medium-chain 2,3-saturated fatty acyl-CoA + oxidized [electron-transfer flavoprotein] + H(+) = a medium-chain (2E)-enoyl-CoA + reduced [electron-transfer flavoprotein]</text>
        <dbReference type="Rhea" id="RHEA:14477"/>
        <dbReference type="Rhea" id="RHEA-COMP:10685"/>
        <dbReference type="Rhea" id="RHEA-COMP:10686"/>
        <dbReference type="ChEBI" id="CHEBI:15378"/>
        <dbReference type="ChEBI" id="CHEBI:57692"/>
        <dbReference type="ChEBI" id="CHEBI:58307"/>
        <dbReference type="ChEBI" id="CHEBI:83723"/>
        <dbReference type="ChEBI" id="CHEBI:83726"/>
        <dbReference type="EC" id="1.3.8.7"/>
    </reaction>
</comment>
<dbReference type="Gene3D" id="2.40.110.10">
    <property type="entry name" value="Butyryl-CoA Dehydrogenase, subunit A, domain 2"/>
    <property type="match status" value="1"/>
</dbReference>
<evidence type="ECO:0000259" key="14">
    <source>
        <dbReference type="Pfam" id="PF02771"/>
    </source>
</evidence>
<dbReference type="NCBIfam" id="NF009586">
    <property type="entry name" value="PRK13026.1"/>
    <property type="match status" value="1"/>
</dbReference>
<comment type="caution">
    <text evidence="16">The sequence shown here is derived from an EMBL/GenBank/DDBJ whole genome shotgun (WGS) entry which is preliminary data.</text>
</comment>
<dbReference type="InterPro" id="IPR046373">
    <property type="entry name" value="Acyl-CoA_Oxase/DH_mid-dom_sf"/>
</dbReference>
<keyword evidence="17" id="KW-1185">Reference proteome</keyword>
<dbReference type="PANTHER" id="PTHR48083">
    <property type="entry name" value="MEDIUM-CHAIN SPECIFIC ACYL-COA DEHYDROGENASE, MITOCHONDRIAL-RELATED"/>
    <property type="match status" value="1"/>
</dbReference>
<feature type="domain" description="Acyl-CoA dehydrogenase/oxidase C-terminal" evidence="12">
    <location>
        <begin position="318"/>
        <end position="463"/>
    </location>
</feature>
<dbReference type="Gene3D" id="1.20.140.10">
    <property type="entry name" value="Butyryl-CoA Dehydrogenase, subunit A, domain 3"/>
    <property type="match status" value="1"/>
</dbReference>
<keyword evidence="7" id="KW-0285">Flavoprotein</keyword>
<feature type="domain" description="Acyl-CoA oxidase/dehydrogenase middle" evidence="13">
    <location>
        <begin position="195"/>
        <end position="289"/>
    </location>
</feature>
<dbReference type="RefSeq" id="WP_377153946.1">
    <property type="nucleotide sequence ID" value="NZ_JBHSAF010000014.1"/>
</dbReference>
<dbReference type="InterPro" id="IPR036250">
    <property type="entry name" value="AcylCo_DH-like_C"/>
</dbReference>
<dbReference type="InterPro" id="IPR009100">
    <property type="entry name" value="AcylCoA_DH/oxidase_NM_dom_sf"/>
</dbReference>
<dbReference type="InterPro" id="IPR050741">
    <property type="entry name" value="Acyl-CoA_dehydrogenase"/>
</dbReference>
<dbReference type="Proteomes" id="UP001595692">
    <property type="component" value="Unassembled WGS sequence"/>
</dbReference>
<comment type="similarity">
    <text evidence="3">Belongs to the acyl-CoA dehydrogenase family.</text>
</comment>
<comment type="cofactor">
    <cofactor evidence="1">
        <name>FAD</name>
        <dbReference type="ChEBI" id="CHEBI:57692"/>
    </cofactor>
</comment>
<dbReference type="Pfam" id="PF02770">
    <property type="entry name" value="Acyl-CoA_dh_M"/>
    <property type="match status" value="1"/>
</dbReference>
<keyword evidence="8" id="KW-0274">FAD</keyword>
<dbReference type="Pfam" id="PF00441">
    <property type="entry name" value="Acyl-CoA_dh_1"/>
    <property type="match status" value="1"/>
</dbReference>
<evidence type="ECO:0000256" key="1">
    <source>
        <dbReference type="ARBA" id="ARBA00001974"/>
    </source>
</evidence>
<evidence type="ECO:0000313" key="16">
    <source>
        <dbReference type="EMBL" id="MFC3914295.1"/>
    </source>
</evidence>
<dbReference type="InterPro" id="IPR006091">
    <property type="entry name" value="Acyl-CoA_Oxase/DH_mid-dom"/>
</dbReference>
<name>A0ABV8CQ24_9GAMM</name>
<dbReference type="NCBIfam" id="NF007000">
    <property type="entry name" value="PRK09463.1"/>
    <property type="match status" value="1"/>
</dbReference>
<accession>A0ABV8CQ24</accession>
<evidence type="ECO:0000259" key="15">
    <source>
        <dbReference type="Pfam" id="PF09317"/>
    </source>
</evidence>
<dbReference type="EC" id="1.3.8.8" evidence="5"/>
<evidence type="ECO:0000256" key="10">
    <source>
        <dbReference type="ARBA" id="ARBA00047882"/>
    </source>
</evidence>
<gene>
    <name evidence="16" type="ORF">ACFOSS_12565</name>
</gene>
<organism evidence="16 17">
    <name type="scientific">Pseudaeromonas sharmana</name>
    <dbReference type="NCBI Taxonomy" id="328412"/>
    <lineage>
        <taxon>Bacteria</taxon>
        <taxon>Pseudomonadati</taxon>
        <taxon>Pseudomonadota</taxon>
        <taxon>Gammaproteobacteria</taxon>
        <taxon>Aeromonadales</taxon>
        <taxon>Aeromonadaceae</taxon>
        <taxon>Pseudaeromonas</taxon>
    </lineage>
</organism>
<evidence type="ECO:0000259" key="12">
    <source>
        <dbReference type="Pfam" id="PF00441"/>
    </source>
</evidence>
<sequence length="772" mass="85643">MLLLCCALLVAGYLLLTVAPWRMRWLSRPFFAYFKRVLPPLSTTEREAMEAGTVWWDGDLFSGKPDWSKLHRFPAPALSDEEQRFLDEVVDPLLARLNDFDIINRQRDLPADVWDYLKQQGFFALIIPRHYGGKGFSNFANSTIVSRIATRSLSAAVTVMVPNSLGPGELLLHYGTEEQKNYWLPRLASGQEFPCFALTGPEAGSDAGAIPDVGIICRGEWRGEEILGIRLNWNKRYITLAPRATVLGLAFKLQDPDHLLGERSDYGITCALIPTDHPGVEIGQRHYPMAQVFLNGPTRGHEVFIPLAWIIGGQEYAGKGWRMLVECLSAGRGISLPALGAACGHASTRATSAYAYVRRQFGLPIGRFEGVQEALARIGALTYQLEATRRLTTTGLDMGERPGIVTAISKYHMTEMARQILCDAMDIHGGRGVQLGPHNYLGYHWMGIPIAITVEGANILTRNLMIFGQGATRCHPYVYQEMAAAADADAEQGLQRFDALLVRHIVFALRNLTLGLASGLTLGKLERAPVAGATACYYRQLTRLSRALALCTDVAMLTLGGELKRRELLSARLGDVLSHLYLCSATLKYYEDQGRKAEDLPYLHYAMRRSLWLVGQALQGVFDNLKPAWVGKLLKRALFPFGIRYRPVRDSTINALCQHLMQPSALRDRLSALCFWQPDENDPIGRVELAFSAMLQIQPLERRVLEAQKQGVLASKLPLPALLAAAQAAGLLSEQEIALWQHADRLRYQALQVDEFAPGELEQMGPQAPAGD</sequence>
<evidence type="ECO:0000256" key="2">
    <source>
        <dbReference type="ARBA" id="ARBA00005005"/>
    </source>
</evidence>
<evidence type="ECO:0000256" key="6">
    <source>
        <dbReference type="ARBA" id="ARBA00020144"/>
    </source>
</evidence>